<comment type="caution">
    <text evidence="1">The sequence shown here is derived from an EMBL/GenBank/DDBJ whole genome shotgun (WGS) entry which is preliminary data.</text>
</comment>
<organism evidence="1 2">
    <name type="scientific">Scortum barcoo</name>
    <name type="common">barcoo grunter</name>
    <dbReference type="NCBI Taxonomy" id="214431"/>
    <lineage>
        <taxon>Eukaryota</taxon>
        <taxon>Metazoa</taxon>
        <taxon>Chordata</taxon>
        <taxon>Craniata</taxon>
        <taxon>Vertebrata</taxon>
        <taxon>Euteleostomi</taxon>
        <taxon>Actinopterygii</taxon>
        <taxon>Neopterygii</taxon>
        <taxon>Teleostei</taxon>
        <taxon>Neoteleostei</taxon>
        <taxon>Acanthomorphata</taxon>
        <taxon>Eupercaria</taxon>
        <taxon>Centrarchiformes</taxon>
        <taxon>Terapontoidei</taxon>
        <taxon>Terapontidae</taxon>
        <taxon>Scortum</taxon>
    </lineage>
</organism>
<dbReference type="Proteomes" id="UP000831701">
    <property type="component" value="Chromosome 4"/>
</dbReference>
<name>A0ACB8X186_9TELE</name>
<protein>
    <submittedName>
        <fullName evidence="1">Uncharacterized protein</fullName>
    </submittedName>
</protein>
<reference evidence="1" key="1">
    <citation type="submission" date="2022-04" db="EMBL/GenBank/DDBJ databases">
        <title>Jade perch genome.</title>
        <authorList>
            <person name="Chao B."/>
        </authorList>
    </citation>
    <scope>NUCLEOTIDE SEQUENCE</scope>
    <source>
        <strain evidence="1">CB-2022</strain>
    </source>
</reference>
<gene>
    <name evidence="1" type="ORF">L3Q82_022430</name>
</gene>
<accession>A0ACB8X186</accession>
<sequence>MNSFALDGPNHTVALQRANTLYPLSRIMVKTLSIPANSRICNQDNLFLGPVPKYLHEYSITKPSQEKEAYWKLEIQATPPIPHHHTRDVRLLRYASILEVNSKRQVLVDYY</sequence>
<keyword evidence="2" id="KW-1185">Reference proteome</keyword>
<dbReference type="EMBL" id="CM041534">
    <property type="protein sequence ID" value="KAI3373848.1"/>
    <property type="molecule type" value="Genomic_DNA"/>
</dbReference>
<evidence type="ECO:0000313" key="2">
    <source>
        <dbReference type="Proteomes" id="UP000831701"/>
    </source>
</evidence>
<evidence type="ECO:0000313" key="1">
    <source>
        <dbReference type="EMBL" id="KAI3373848.1"/>
    </source>
</evidence>
<proteinExistence type="predicted"/>